<dbReference type="EMBL" id="WUBL01000015">
    <property type="protein sequence ID" value="KAF2971195.1"/>
    <property type="molecule type" value="Genomic_DNA"/>
</dbReference>
<protein>
    <submittedName>
        <fullName evidence="4">Uncharacterized protein</fullName>
    </submittedName>
</protein>
<dbReference type="PANTHER" id="PTHR45641">
    <property type="entry name" value="TETRATRICOPEPTIDE REPEAT PROTEIN (AFU_ORTHOLOGUE AFUA_6G03870)"/>
    <property type="match status" value="1"/>
</dbReference>
<dbReference type="OrthoDB" id="10031947at2759"/>
<feature type="compositionally biased region" description="Basic and acidic residues" evidence="3">
    <location>
        <begin position="478"/>
        <end position="497"/>
    </location>
</feature>
<dbReference type="InParanoid" id="A0A7C8MYE8"/>
<accession>A0A7C8MYE8</accession>
<name>A0A7C8MYE8_9PEZI</name>
<proteinExistence type="predicted"/>
<dbReference type="InterPro" id="IPR011990">
    <property type="entry name" value="TPR-like_helical_dom_sf"/>
</dbReference>
<keyword evidence="5" id="KW-1185">Reference proteome</keyword>
<dbReference type="Gene3D" id="2.120.10.70">
    <property type="entry name" value="Fucose-specific lectin"/>
    <property type="match status" value="2"/>
</dbReference>
<dbReference type="SUPFAM" id="SSF48452">
    <property type="entry name" value="TPR-like"/>
    <property type="match status" value="2"/>
</dbReference>
<evidence type="ECO:0000256" key="2">
    <source>
        <dbReference type="ARBA" id="ARBA00022803"/>
    </source>
</evidence>
<dbReference type="Gene3D" id="1.25.40.10">
    <property type="entry name" value="Tetratricopeptide repeat domain"/>
    <property type="match status" value="2"/>
</dbReference>
<organism evidence="4 5">
    <name type="scientific">Xylaria multiplex</name>
    <dbReference type="NCBI Taxonomy" id="323545"/>
    <lineage>
        <taxon>Eukaryota</taxon>
        <taxon>Fungi</taxon>
        <taxon>Dikarya</taxon>
        <taxon>Ascomycota</taxon>
        <taxon>Pezizomycotina</taxon>
        <taxon>Sordariomycetes</taxon>
        <taxon>Xylariomycetidae</taxon>
        <taxon>Xylariales</taxon>
        <taxon>Xylariaceae</taxon>
        <taxon>Xylaria</taxon>
    </lineage>
</organism>
<gene>
    <name evidence="4" type="ORF">GQX73_g2401</name>
</gene>
<reference evidence="4 5" key="1">
    <citation type="submission" date="2019-12" db="EMBL/GenBank/DDBJ databases">
        <title>Draft genome sequence of the ascomycete Xylaria multiplex DSM 110363.</title>
        <authorList>
            <person name="Buettner E."/>
            <person name="Kellner H."/>
        </authorList>
    </citation>
    <scope>NUCLEOTIDE SEQUENCE [LARGE SCALE GENOMIC DNA]</scope>
    <source>
        <strain evidence="4 5">DSM 110363</strain>
    </source>
</reference>
<comment type="caution">
    <text evidence="4">The sequence shown here is derived from an EMBL/GenBank/DDBJ whole genome shotgun (WGS) entry which is preliminary data.</text>
</comment>
<sequence length="861" mass="98418">MFLKSEVATDGAPITPQPYTQFHLAAISFSNPPTPWSTKQCTCEGKRPPEKPAQQSQHIRLFYTEPGYYDYTRGSFLIKENRFSKAQGWYAPSDGLVADDVATGSAVTAIGWWHSSEDGLSFNDPWETRVYYVNKSGNIRERINHSYFDPTPTDDFDSDLPKPEELIPPTPGWSLTSLDDELSEVMGTVDSFPVITPHQLTKLAAVRTNEGRIYVFYQDSDLAIRALVWIPGEGWCQQETEVAGPGQVHPGTSLAAVTGGWSEIILFYITPQNTLGGSYAHDGIQWAHTKLPLYKVVPTAMLAAVAWNYATPFFQIRIYATGGVTEVEEFSFSRNSGSWSPLKQSDSDSETANILAAIHPVSALAAVTVGDSCSTKVYFHPRRFVAEWDSCTKATFPCPITTVSERFEERRGIEKETRVKIAEKEERLRREEEERLRREEEERLRREEEERLRREEKERLRREEEERLRKEEEERLKQEEEERLRQEEAQRKQREESSQDDLPVLSAEDLEFKETLRGKKNGDWVDLSGPLLVKQYIQHILSIAALEEKYAFTQDDEEEDEILLTLLCSATWYLFESGKWTEQKQAFKVASKLFKNKKPLTYATLLTARGSMDVERGHAKEGIEYLEEAMNIRRALLPEIHVENANSIGNLANALLQAAQEGATEKAVEIFQEALKINLTVGETNPKEGNRLLHIRHCNLSRSLRVAKRFDEALYHADEARRFSIETFGLNNHFQAVADYYAGNIYWDMGDIDSAYKFWKMAYEIFASKDNKHPPFLAAKLKLAWVSMGRGQVDEAIASIQELIILGKLREPMRGDKGDVEKAEEMRAMADGWRKDIQGELWSQLPDENRSYCLMTFAAFW</sequence>
<dbReference type="SUPFAM" id="SSF89372">
    <property type="entry name" value="Fucose-specific lectin"/>
    <property type="match status" value="1"/>
</dbReference>
<dbReference type="AlphaFoldDB" id="A0A7C8MYE8"/>
<keyword evidence="2" id="KW-0802">TPR repeat</keyword>
<evidence type="ECO:0000313" key="5">
    <source>
        <dbReference type="Proteomes" id="UP000481858"/>
    </source>
</evidence>
<evidence type="ECO:0000256" key="3">
    <source>
        <dbReference type="SAM" id="MobiDB-lite"/>
    </source>
</evidence>
<dbReference type="Proteomes" id="UP000481858">
    <property type="component" value="Unassembled WGS sequence"/>
</dbReference>
<keyword evidence="1" id="KW-0677">Repeat</keyword>
<dbReference type="PANTHER" id="PTHR45641:SF19">
    <property type="entry name" value="NEPHROCYSTIN-3"/>
    <property type="match status" value="1"/>
</dbReference>
<feature type="region of interest" description="Disordered" evidence="3">
    <location>
        <begin position="478"/>
        <end position="504"/>
    </location>
</feature>
<evidence type="ECO:0000256" key="1">
    <source>
        <dbReference type="ARBA" id="ARBA00022737"/>
    </source>
</evidence>
<evidence type="ECO:0000313" key="4">
    <source>
        <dbReference type="EMBL" id="KAF2971195.1"/>
    </source>
</evidence>